<evidence type="ECO:0000313" key="3">
    <source>
        <dbReference type="EMBL" id="ASU50520.1"/>
    </source>
</evidence>
<dbReference type="EMBL" id="KY468404">
    <property type="protein sequence ID" value="ASU50520.1"/>
    <property type="molecule type" value="Genomic_DNA"/>
</dbReference>
<evidence type="ECO:0000256" key="1">
    <source>
        <dbReference type="SAM" id="MobiDB-lite"/>
    </source>
</evidence>
<keyword evidence="2" id="KW-0472">Membrane</keyword>
<evidence type="ECO:0000313" key="5">
    <source>
        <dbReference type="EMBL" id="ASU50574.1"/>
    </source>
</evidence>
<feature type="region of interest" description="Disordered" evidence="1">
    <location>
        <begin position="1"/>
        <end position="43"/>
    </location>
</feature>
<organism evidence="6">
    <name type="scientific">Odocoileus adenovirus 1</name>
    <dbReference type="NCBI Taxonomy" id="78522"/>
    <lineage>
        <taxon>Viruses</taxon>
        <taxon>Varidnaviria</taxon>
        <taxon>Bamfordvirae</taxon>
        <taxon>Preplasmiviricota</taxon>
        <taxon>Polisuviricotina</taxon>
        <taxon>Pharingeaviricetes</taxon>
        <taxon>Rowavirales</taxon>
        <taxon>Adenoviridae</taxon>
        <taxon>Barthadenovirus</taxon>
        <taxon>Barthadenovirus cervi</taxon>
        <taxon>Deer atadenovirus A</taxon>
    </lineage>
</organism>
<evidence type="ECO:0000256" key="2">
    <source>
        <dbReference type="SAM" id="Phobius"/>
    </source>
</evidence>
<reference evidence="6" key="1">
    <citation type="journal article" date="2017" name="J. Gen. Virol.">
        <title>Whole-genome sequences of Odocoileus hemionus deer adenovirus isolates from deer, moose and elk are highly conserved and support a new species in the genus Atadenovirus.</title>
        <authorList>
            <person name="Miller M.M."/>
            <person name="Cornish T.E."/>
            <person name="Creekmore T.E."/>
            <person name="Fox K."/>
            <person name="Laegreid W."/>
            <person name="McKenna J."/>
            <person name="Vasquez M."/>
            <person name="Woods L.W."/>
        </authorList>
    </citation>
    <scope>NUCLEOTIDE SEQUENCE [LARGE SCALE GENOMIC DNA]</scope>
    <source>
        <strain evidence="3">Ad10_Aa</strain>
        <strain evidence="4">Ad13_Elk</strain>
        <strain evidence="5">Ad16_Elk</strain>
        <strain evidence="6">Ad99_Aa</strain>
    </source>
</reference>
<protein>
    <submittedName>
        <fullName evidence="6">p32K</fullName>
    </submittedName>
</protein>
<accession>A0A223PZ44</accession>
<feature type="transmembrane region" description="Helical" evidence="2">
    <location>
        <begin position="203"/>
        <end position="228"/>
    </location>
</feature>
<dbReference type="Proteomes" id="UP000318427">
    <property type="component" value="Segment"/>
</dbReference>
<evidence type="ECO:0000313" key="4">
    <source>
        <dbReference type="EMBL" id="ASU50547.1"/>
    </source>
</evidence>
<reference evidence="6" key="2">
    <citation type="submission" date="2017-01" db="EMBL/GenBank/DDBJ databases">
        <authorList>
            <person name="Mah S.A."/>
            <person name="Swanson W.J."/>
            <person name="Moy G.W."/>
            <person name="Vacquier V.D."/>
        </authorList>
    </citation>
    <scope>NUCLEOTIDE SEQUENCE</scope>
    <source>
        <strain evidence="3">Ad10_Aa</strain>
        <strain evidence="4">Ad13_Elk</strain>
        <strain evidence="5">Ad16_Elk</strain>
        <strain evidence="6">Ad99_Aa</strain>
    </source>
</reference>
<dbReference type="Proteomes" id="UP000317920">
    <property type="component" value="Segment"/>
</dbReference>
<keyword evidence="2" id="KW-1133">Transmembrane helix</keyword>
<keyword evidence="2" id="KW-0812">Transmembrane</keyword>
<name>A0A223PZ44_9ADEN</name>
<dbReference type="EMBL" id="KY468407">
    <property type="protein sequence ID" value="ASU50601.1"/>
    <property type="molecule type" value="Genomic_DNA"/>
</dbReference>
<feature type="compositionally biased region" description="Basic residues" evidence="1">
    <location>
        <begin position="15"/>
        <end position="43"/>
    </location>
</feature>
<proteinExistence type="predicted"/>
<sequence>MESMPHLYTLMGGATRKKRKRRTITRKRNPIKSSNRKITRRSRRLKHVRIPIVSQYLNIHPPQALNKQHQPLFYHHFNQHLHHQPNQPLVGTSYPMPSTSIFIHPPTINNSFTKNVSLKRDHQPDEIQVFHDAQDHFEIKRTDGENDSDINAKKKWSLEDVLSFLQKVPHQLRKIILTSLFGATIGLLFDLLLGGPWGLTTRLLRLIISLVPGGNIFLTALDGLGYLLGKSANPFNIAYDPDFQNFGNIIQSKMNDRLAEDVAKAAEEQIGNGFMRTLASLLSAAASAGTHLKLALPAIPIAAIRPFQR</sequence>
<evidence type="ECO:0000313" key="6">
    <source>
        <dbReference type="EMBL" id="ASU50601.1"/>
    </source>
</evidence>
<feature type="transmembrane region" description="Helical" evidence="2">
    <location>
        <begin position="175"/>
        <end position="197"/>
    </location>
</feature>
<dbReference type="Proteomes" id="UP000318921">
    <property type="component" value="Segment"/>
</dbReference>
<dbReference type="Proteomes" id="UP000317382">
    <property type="component" value="Genome"/>
</dbReference>
<dbReference type="EMBL" id="KY468406">
    <property type="protein sequence ID" value="ASU50574.1"/>
    <property type="molecule type" value="Genomic_DNA"/>
</dbReference>
<dbReference type="EMBL" id="KY468405">
    <property type="protein sequence ID" value="ASU50547.1"/>
    <property type="molecule type" value="Genomic_DNA"/>
</dbReference>